<sequence>MQKGYLGFFRVMNSSSSAADPKPRLRWTPELHERFVDAVTQLGGADKATPKSVMRVMGVKGLTLYHLKSHLQKFRLGKQLHRDTNVHDANKDGPHESSDHMQVTSTTASDSVATLQTKNPQDNIQITEAIRLQMEVQHRLQQQLEVQRNLQLRIEAQGKYLQSILEKAKETLAGHRSSSPGLEAAHAELTELASKVGIDPSGCSFSLMSLPGIHNNPELLLQHVVDPRGGASSQQQQLPRQQSRMSDSSSQKSYLTSLTANPEDSGGASGGGGEQQQQQQQQQQQAATGIVRQC</sequence>
<feature type="compositionally biased region" description="Basic and acidic residues" evidence="4">
    <location>
        <begin position="85"/>
        <end position="99"/>
    </location>
</feature>
<dbReference type="Pfam" id="PF14379">
    <property type="entry name" value="Myb_CC_LHEQLE"/>
    <property type="match status" value="1"/>
</dbReference>
<evidence type="ECO:0000256" key="3">
    <source>
        <dbReference type="ARBA" id="ARBA00023242"/>
    </source>
</evidence>
<feature type="region of interest" description="Disordered" evidence="4">
    <location>
        <begin position="228"/>
        <end position="294"/>
    </location>
</feature>
<dbReference type="Proteomes" id="UP001497522">
    <property type="component" value="Chromosome 6"/>
</dbReference>
<feature type="domain" description="HTH myb-type" evidence="5">
    <location>
        <begin position="19"/>
        <end position="79"/>
    </location>
</feature>
<evidence type="ECO:0000256" key="4">
    <source>
        <dbReference type="SAM" id="MobiDB-lite"/>
    </source>
</evidence>
<evidence type="ECO:0000313" key="7">
    <source>
        <dbReference type="Proteomes" id="UP001497522"/>
    </source>
</evidence>
<evidence type="ECO:0000256" key="1">
    <source>
        <dbReference type="ARBA" id="ARBA00023015"/>
    </source>
</evidence>
<gene>
    <name evidence="6" type="ORF">CSSPJE1EN2_LOCUS20163</name>
</gene>
<dbReference type="InterPro" id="IPR025756">
    <property type="entry name" value="Myb_CC_LHEQLE"/>
</dbReference>
<dbReference type="PANTHER" id="PTHR31499">
    <property type="entry name" value="MYB FAMILY TRANSCRIPTION FACTOR PHL11"/>
    <property type="match status" value="1"/>
</dbReference>
<feature type="compositionally biased region" description="Low complexity" evidence="4">
    <location>
        <begin position="232"/>
        <end position="253"/>
    </location>
</feature>
<dbReference type="InterPro" id="IPR009057">
    <property type="entry name" value="Homeodomain-like_sf"/>
</dbReference>
<dbReference type="PROSITE" id="PS51294">
    <property type="entry name" value="HTH_MYB"/>
    <property type="match status" value="1"/>
</dbReference>
<keyword evidence="3" id="KW-0539">Nucleus</keyword>
<dbReference type="SUPFAM" id="SSF46689">
    <property type="entry name" value="Homeodomain-like"/>
    <property type="match status" value="1"/>
</dbReference>
<dbReference type="NCBIfam" id="TIGR01557">
    <property type="entry name" value="myb_SHAQKYF"/>
    <property type="match status" value="1"/>
</dbReference>
<accession>A0ABP1BQR1</accession>
<organism evidence="6 7">
    <name type="scientific">Sphagnum jensenii</name>
    <dbReference type="NCBI Taxonomy" id="128206"/>
    <lineage>
        <taxon>Eukaryota</taxon>
        <taxon>Viridiplantae</taxon>
        <taxon>Streptophyta</taxon>
        <taxon>Embryophyta</taxon>
        <taxon>Bryophyta</taxon>
        <taxon>Sphagnophytina</taxon>
        <taxon>Sphagnopsida</taxon>
        <taxon>Sphagnales</taxon>
        <taxon>Sphagnaceae</taxon>
        <taxon>Sphagnum</taxon>
    </lineage>
</organism>
<dbReference type="InterPro" id="IPR001005">
    <property type="entry name" value="SANT/Myb"/>
</dbReference>
<dbReference type="PANTHER" id="PTHR31499:SF43">
    <property type="entry name" value="MYB FAMILY TRANSCRIPTION FACTOR APL"/>
    <property type="match status" value="1"/>
</dbReference>
<dbReference type="InterPro" id="IPR006447">
    <property type="entry name" value="Myb_dom_plants"/>
</dbReference>
<keyword evidence="1" id="KW-0805">Transcription regulation</keyword>
<dbReference type="Pfam" id="PF00249">
    <property type="entry name" value="Myb_DNA-binding"/>
    <property type="match status" value="1"/>
</dbReference>
<keyword evidence="7" id="KW-1185">Reference proteome</keyword>
<evidence type="ECO:0000256" key="2">
    <source>
        <dbReference type="ARBA" id="ARBA00023163"/>
    </source>
</evidence>
<evidence type="ECO:0000313" key="6">
    <source>
        <dbReference type="EMBL" id="CAK9878377.1"/>
    </source>
</evidence>
<dbReference type="InterPro" id="IPR017930">
    <property type="entry name" value="Myb_dom"/>
</dbReference>
<protein>
    <recommendedName>
        <fullName evidence="5">HTH myb-type domain-containing protein</fullName>
    </recommendedName>
</protein>
<name>A0ABP1BQR1_9BRYO</name>
<feature type="region of interest" description="Disordered" evidence="4">
    <location>
        <begin position="85"/>
        <end position="112"/>
    </location>
</feature>
<evidence type="ECO:0000259" key="5">
    <source>
        <dbReference type="PROSITE" id="PS51294"/>
    </source>
</evidence>
<dbReference type="Gene3D" id="1.10.10.60">
    <property type="entry name" value="Homeodomain-like"/>
    <property type="match status" value="1"/>
</dbReference>
<reference evidence="6" key="1">
    <citation type="submission" date="2024-03" db="EMBL/GenBank/DDBJ databases">
        <authorList>
            <consortium name="ELIXIR-Norway"/>
            <consortium name="Elixir Norway"/>
        </authorList>
    </citation>
    <scope>NUCLEOTIDE SEQUENCE</scope>
</reference>
<keyword evidence="2" id="KW-0804">Transcription</keyword>
<dbReference type="EMBL" id="OZ023707">
    <property type="protein sequence ID" value="CAK9878377.1"/>
    <property type="molecule type" value="Genomic_DNA"/>
</dbReference>
<dbReference type="InterPro" id="IPR046955">
    <property type="entry name" value="PHR1-like"/>
</dbReference>
<proteinExistence type="predicted"/>
<feature type="compositionally biased region" description="Low complexity" evidence="4">
    <location>
        <begin position="275"/>
        <end position="285"/>
    </location>
</feature>
<feature type="compositionally biased region" description="Low complexity" evidence="4">
    <location>
        <begin position="103"/>
        <end position="112"/>
    </location>
</feature>